<proteinExistence type="predicted"/>
<comment type="caution">
    <text evidence="2">The sequence shown here is derived from an EMBL/GenBank/DDBJ whole genome shotgun (WGS) entry which is preliminary data.</text>
</comment>
<accession>A0AAV6QUM1</accession>
<sequence length="124" mass="14000">MPNKLQQQQSQNGNNGVECPLLCPVHHLPVTALFSRSWTNQNVEYGEAEEDAEEVDNPPEDSNQLYEDQVEGVHVTVTHRWCRCRSGGTPSLEAQVEDEEAEREEEEDESDGKQVHFQGGEAHQ</sequence>
<gene>
    <name evidence="2" type="ORF">JOB18_023776</name>
</gene>
<organism evidence="2 3">
    <name type="scientific">Solea senegalensis</name>
    <name type="common">Senegalese sole</name>
    <dbReference type="NCBI Taxonomy" id="28829"/>
    <lineage>
        <taxon>Eukaryota</taxon>
        <taxon>Metazoa</taxon>
        <taxon>Chordata</taxon>
        <taxon>Craniata</taxon>
        <taxon>Vertebrata</taxon>
        <taxon>Euteleostomi</taxon>
        <taxon>Actinopterygii</taxon>
        <taxon>Neopterygii</taxon>
        <taxon>Teleostei</taxon>
        <taxon>Neoteleostei</taxon>
        <taxon>Acanthomorphata</taxon>
        <taxon>Carangaria</taxon>
        <taxon>Pleuronectiformes</taxon>
        <taxon>Pleuronectoidei</taxon>
        <taxon>Soleidae</taxon>
        <taxon>Solea</taxon>
    </lineage>
</organism>
<dbReference type="AlphaFoldDB" id="A0AAV6QUM1"/>
<protein>
    <submittedName>
        <fullName evidence="2">Uncharacterized protein</fullName>
    </submittedName>
</protein>
<keyword evidence="3" id="KW-1185">Reference proteome</keyword>
<feature type="region of interest" description="Disordered" evidence="1">
    <location>
        <begin position="88"/>
        <end position="124"/>
    </location>
</feature>
<evidence type="ECO:0000313" key="3">
    <source>
        <dbReference type="Proteomes" id="UP000693946"/>
    </source>
</evidence>
<feature type="region of interest" description="Disordered" evidence="1">
    <location>
        <begin position="45"/>
        <end position="64"/>
    </location>
</feature>
<dbReference type="EMBL" id="JAGKHQ010000015">
    <property type="protein sequence ID" value="KAG7496717.1"/>
    <property type="molecule type" value="Genomic_DNA"/>
</dbReference>
<feature type="compositionally biased region" description="Acidic residues" evidence="1">
    <location>
        <begin position="95"/>
        <end position="110"/>
    </location>
</feature>
<reference evidence="2 3" key="1">
    <citation type="journal article" date="2021" name="Sci. Rep.">
        <title>Chromosome anchoring in Senegalese sole (Solea senegalensis) reveals sex-associated markers and genome rearrangements in flatfish.</title>
        <authorList>
            <person name="Guerrero-Cozar I."/>
            <person name="Gomez-Garrido J."/>
            <person name="Berbel C."/>
            <person name="Martinez-Blanch J.F."/>
            <person name="Alioto T."/>
            <person name="Claros M.G."/>
            <person name="Gagnaire P.A."/>
            <person name="Manchado M."/>
        </authorList>
    </citation>
    <scope>NUCLEOTIDE SEQUENCE [LARGE SCALE GENOMIC DNA]</scope>
    <source>
        <strain evidence="2">Sse05_10M</strain>
    </source>
</reference>
<evidence type="ECO:0000256" key="1">
    <source>
        <dbReference type="SAM" id="MobiDB-lite"/>
    </source>
</evidence>
<name>A0AAV6QUM1_SOLSE</name>
<dbReference type="Proteomes" id="UP000693946">
    <property type="component" value="Linkage Group LG3"/>
</dbReference>
<evidence type="ECO:0000313" key="2">
    <source>
        <dbReference type="EMBL" id="KAG7496717.1"/>
    </source>
</evidence>
<feature type="compositionally biased region" description="Acidic residues" evidence="1">
    <location>
        <begin position="46"/>
        <end position="59"/>
    </location>
</feature>